<dbReference type="Proteomes" id="UP000636960">
    <property type="component" value="Unassembled WGS sequence"/>
</dbReference>
<sequence length="320" mass="34584">MTPLEDAARVSQHAPSVFNTQPWAWRITGDTLELFAEPDRRVDSIDPDGRLLLLSCGAALHHTRVALAAAGRAISVERLPDPAEPDLLARVRLGETTVPPDPEAQRLAAAITRRRTDRRAFDDRPVAEAELTRLRRLVESEGAYLHVVRPEQTAMLAVSTELAAGTELEDPAYRADLHHWTSRPDFTGDGVPPATAVQPGLRRVPIRNFTPDGTAGLNAGVRHDRGASYVVLFGAGDQHADLLRGGEALSALLLLATADGLATAPLSDTIEVAWPRQLLRGLLAGIGEPYLVIRLGHLSAADPLPPVPRRDPRDVITIVD</sequence>
<evidence type="ECO:0000313" key="1">
    <source>
        <dbReference type="EMBL" id="GIF02185.1"/>
    </source>
</evidence>
<dbReference type="Gene3D" id="3.40.109.10">
    <property type="entry name" value="NADH Oxidase"/>
    <property type="match status" value="1"/>
</dbReference>
<accession>A0A919KBA8</accession>
<name>A0A919KBA8_9ACTN</name>
<dbReference type="GO" id="GO:0016491">
    <property type="term" value="F:oxidoreductase activity"/>
    <property type="evidence" value="ECO:0007669"/>
    <property type="project" value="InterPro"/>
</dbReference>
<protein>
    <submittedName>
        <fullName evidence="1">NAD(P)H nitroreductase</fullName>
    </submittedName>
</protein>
<dbReference type="EMBL" id="BOMV01000123">
    <property type="protein sequence ID" value="GIF02185.1"/>
    <property type="molecule type" value="Genomic_DNA"/>
</dbReference>
<dbReference type="InterPro" id="IPR000415">
    <property type="entry name" value="Nitroreductase-like"/>
</dbReference>
<comment type="caution">
    <text evidence="1">The sequence shown here is derived from an EMBL/GenBank/DDBJ whole genome shotgun (WGS) entry which is preliminary data.</text>
</comment>
<dbReference type="RefSeq" id="WP_203791258.1">
    <property type="nucleotide sequence ID" value="NZ_BOMV01000123.1"/>
</dbReference>
<dbReference type="AlphaFoldDB" id="A0A919KBA8"/>
<organism evidence="1 2">
    <name type="scientific">Paractinoplanes rishiriensis</name>
    <dbReference type="NCBI Taxonomy" id="1050105"/>
    <lineage>
        <taxon>Bacteria</taxon>
        <taxon>Bacillati</taxon>
        <taxon>Actinomycetota</taxon>
        <taxon>Actinomycetes</taxon>
        <taxon>Micromonosporales</taxon>
        <taxon>Micromonosporaceae</taxon>
        <taxon>Paractinoplanes</taxon>
    </lineage>
</organism>
<dbReference type="NCBIfam" id="NF047509">
    <property type="entry name" value="Rv3131_FMN_oxido"/>
    <property type="match status" value="1"/>
</dbReference>
<gene>
    <name evidence="1" type="ORF">Ari01nite_96490</name>
</gene>
<evidence type="ECO:0000313" key="2">
    <source>
        <dbReference type="Proteomes" id="UP000636960"/>
    </source>
</evidence>
<reference evidence="1" key="1">
    <citation type="submission" date="2021-01" db="EMBL/GenBank/DDBJ databases">
        <title>Whole genome shotgun sequence of Actinoplanes rishiriensis NBRC 108556.</title>
        <authorList>
            <person name="Komaki H."/>
            <person name="Tamura T."/>
        </authorList>
    </citation>
    <scope>NUCLEOTIDE SEQUENCE</scope>
    <source>
        <strain evidence="1">NBRC 108556</strain>
    </source>
</reference>
<proteinExistence type="predicted"/>
<dbReference type="SUPFAM" id="SSF55469">
    <property type="entry name" value="FMN-dependent nitroreductase-like"/>
    <property type="match status" value="1"/>
</dbReference>
<keyword evidence="2" id="KW-1185">Reference proteome</keyword>